<dbReference type="Proteomes" id="UP000243459">
    <property type="component" value="Chromosome 5"/>
</dbReference>
<proteinExistence type="predicted"/>
<organism evidence="1 2">
    <name type="scientific">Asparagus officinalis</name>
    <name type="common">Garden asparagus</name>
    <dbReference type="NCBI Taxonomy" id="4686"/>
    <lineage>
        <taxon>Eukaryota</taxon>
        <taxon>Viridiplantae</taxon>
        <taxon>Streptophyta</taxon>
        <taxon>Embryophyta</taxon>
        <taxon>Tracheophyta</taxon>
        <taxon>Spermatophyta</taxon>
        <taxon>Magnoliopsida</taxon>
        <taxon>Liliopsida</taxon>
        <taxon>Asparagales</taxon>
        <taxon>Asparagaceae</taxon>
        <taxon>Asparagoideae</taxon>
        <taxon>Asparagus</taxon>
    </lineage>
</organism>
<dbReference type="AlphaFoldDB" id="A0A5P1EW80"/>
<keyword evidence="2" id="KW-1185">Reference proteome</keyword>
<reference evidence="2" key="1">
    <citation type="journal article" date="2017" name="Nat. Commun.">
        <title>The asparagus genome sheds light on the origin and evolution of a young Y chromosome.</title>
        <authorList>
            <person name="Harkess A."/>
            <person name="Zhou J."/>
            <person name="Xu C."/>
            <person name="Bowers J.E."/>
            <person name="Van der Hulst R."/>
            <person name="Ayyampalayam S."/>
            <person name="Mercati F."/>
            <person name="Riccardi P."/>
            <person name="McKain M.R."/>
            <person name="Kakrana A."/>
            <person name="Tang H."/>
            <person name="Ray J."/>
            <person name="Groenendijk J."/>
            <person name="Arikit S."/>
            <person name="Mathioni S.M."/>
            <person name="Nakano M."/>
            <person name="Shan H."/>
            <person name="Telgmann-Rauber A."/>
            <person name="Kanno A."/>
            <person name="Yue Z."/>
            <person name="Chen H."/>
            <person name="Li W."/>
            <person name="Chen Y."/>
            <person name="Xu X."/>
            <person name="Zhang Y."/>
            <person name="Luo S."/>
            <person name="Chen H."/>
            <person name="Gao J."/>
            <person name="Mao Z."/>
            <person name="Pires J.C."/>
            <person name="Luo M."/>
            <person name="Kudrna D."/>
            <person name="Wing R.A."/>
            <person name="Meyers B.C."/>
            <person name="Yi K."/>
            <person name="Kong H."/>
            <person name="Lavrijsen P."/>
            <person name="Sunseri F."/>
            <person name="Falavigna A."/>
            <person name="Ye Y."/>
            <person name="Leebens-Mack J.H."/>
            <person name="Chen G."/>
        </authorList>
    </citation>
    <scope>NUCLEOTIDE SEQUENCE [LARGE SCALE GENOMIC DNA]</scope>
    <source>
        <strain evidence="2">cv. DH0086</strain>
    </source>
</reference>
<gene>
    <name evidence="1" type="ORF">A4U43_C05F17610</name>
</gene>
<accession>A0A5P1EW80</accession>
<dbReference type="Gramene" id="ONK68939">
    <property type="protein sequence ID" value="ONK68939"/>
    <property type="gene ID" value="A4U43_C05F17610"/>
</dbReference>
<evidence type="ECO:0000313" key="2">
    <source>
        <dbReference type="Proteomes" id="UP000243459"/>
    </source>
</evidence>
<dbReference type="EMBL" id="CM007385">
    <property type="protein sequence ID" value="ONK68939.1"/>
    <property type="molecule type" value="Genomic_DNA"/>
</dbReference>
<evidence type="ECO:0000313" key="1">
    <source>
        <dbReference type="EMBL" id="ONK68939.1"/>
    </source>
</evidence>
<name>A0A5P1EW80_ASPOF</name>
<sequence>MLMVPDHALTTRRWRRKKKLRFWEWEREVMGFVGFTMAGKGLDEGKKVEGEGLNLKRRKKKLGFWEVERGLMGFRGIHNGDSQEPRGGRVGRR</sequence>
<protein>
    <submittedName>
        <fullName evidence="1">Uncharacterized protein</fullName>
    </submittedName>
</protein>